<comment type="caution">
    <text evidence="1">The sequence shown here is derived from an EMBL/GenBank/DDBJ whole genome shotgun (WGS) entry which is preliminary data.</text>
</comment>
<evidence type="ECO:0000313" key="2">
    <source>
        <dbReference type="Proteomes" id="UP001597299"/>
    </source>
</evidence>
<dbReference type="Gene3D" id="3.30.2000.20">
    <property type="match status" value="1"/>
</dbReference>
<organism evidence="1 2">
    <name type="scientific">Ancylobacter oerskovii</name>
    <dbReference type="NCBI Taxonomy" id="459519"/>
    <lineage>
        <taxon>Bacteria</taxon>
        <taxon>Pseudomonadati</taxon>
        <taxon>Pseudomonadota</taxon>
        <taxon>Alphaproteobacteria</taxon>
        <taxon>Hyphomicrobiales</taxon>
        <taxon>Xanthobacteraceae</taxon>
        <taxon>Ancylobacter</taxon>
    </lineage>
</organism>
<dbReference type="RefSeq" id="WP_213351235.1">
    <property type="nucleotide sequence ID" value="NZ_JAHBGB010000006.1"/>
</dbReference>
<reference evidence="2" key="1">
    <citation type="journal article" date="2019" name="Int. J. Syst. Evol. Microbiol.">
        <title>The Global Catalogue of Microorganisms (GCM) 10K type strain sequencing project: providing services to taxonomists for standard genome sequencing and annotation.</title>
        <authorList>
            <consortium name="The Broad Institute Genomics Platform"/>
            <consortium name="The Broad Institute Genome Sequencing Center for Infectious Disease"/>
            <person name="Wu L."/>
            <person name="Ma J."/>
        </authorList>
    </citation>
    <scope>NUCLEOTIDE SEQUENCE [LARGE SCALE GENOMIC DNA]</scope>
    <source>
        <strain evidence="2">CCM 7435</strain>
    </source>
</reference>
<sequence>MAQKPVIDAVNDRLAVYWTLCPVWEANTTTQPPADGSGYLEIQYPVTNAQQVSIGAPGQNWLRDEGVIRAVFHVESGSGLSVASTWADTFSALFRLKQFDGVQTWAPSSPAVDDENDNGGYYVVSVAVPYWFDYLG</sequence>
<dbReference type="InterPro" id="IPR025395">
    <property type="entry name" value="Phage_tail_terminator-like"/>
</dbReference>
<protein>
    <submittedName>
        <fullName evidence="1">Phage tail terminator-like protein</fullName>
    </submittedName>
</protein>
<evidence type="ECO:0000313" key="1">
    <source>
        <dbReference type="EMBL" id="MFD2142313.1"/>
    </source>
</evidence>
<proteinExistence type="predicted"/>
<gene>
    <name evidence="1" type="ORF">ACFSNC_18045</name>
</gene>
<name>A0ABW4Z1P6_9HYPH</name>
<accession>A0ABW4Z1P6</accession>
<dbReference type="EMBL" id="JBHUHD010000001">
    <property type="protein sequence ID" value="MFD2142313.1"/>
    <property type="molecule type" value="Genomic_DNA"/>
</dbReference>
<keyword evidence="2" id="KW-1185">Reference proteome</keyword>
<dbReference type="Pfam" id="PF13554">
    <property type="entry name" value="Phage_tail_terminator_5"/>
    <property type="match status" value="1"/>
</dbReference>
<dbReference type="Proteomes" id="UP001597299">
    <property type="component" value="Unassembled WGS sequence"/>
</dbReference>